<proteinExistence type="predicted"/>
<dbReference type="PANTHER" id="PTHR33681">
    <property type="entry name" value="BINDING PROTEIN, PUTATIVE, EXPRESSED-RELATED"/>
    <property type="match status" value="1"/>
</dbReference>
<gene>
    <name evidence="2" type="ORF">CRG98_048217</name>
</gene>
<feature type="domain" description="Alginate lyase 2" evidence="1">
    <location>
        <begin position="50"/>
        <end position="127"/>
    </location>
</feature>
<keyword evidence="3" id="KW-1185">Reference proteome</keyword>
<sequence>MRTASKLALSYVLSFLIGLTILFGNYNKADTWGPIDPTEGFISLPFNRSFYHIQKPYDVQEDERYSFCDGVHRRWVYSTDKPHTTTSLTKPRTEIAIHGYNYSSRVWQYEGYSFVPRGTTNVCIMQHRPKSRREGNFAKLPSNMSSLITPLPGPVVALSLEEVRRLIEEKVAKAIQAIKRKQLSLPSPSENLQSHLSQDILNIKLSRKFNFPQITL</sequence>
<organism evidence="2 3">
    <name type="scientific">Punica granatum</name>
    <name type="common">Pomegranate</name>
    <dbReference type="NCBI Taxonomy" id="22663"/>
    <lineage>
        <taxon>Eukaryota</taxon>
        <taxon>Viridiplantae</taxon>
        <taxon>Streptophyta</taxon>
        <taxon>Embryophyta</taxon>
        <taxon>Tracheophyta</taxon>
        <taxon>Spermatophyta</taxon>
        <taxon>Magnoliopsida</taxon>
        <taxon>eudicotyledons</taxon>
        <taxon>Gunneridae</taxon>
        <taxon>Pentapetalae</taxon>
        <taxon>rosids</taxon>
        <taxon>malvids</taxon>
        <taxon>Myrtales</taxon>
        <taxon>Lythraceae</taxon>
        <taxon>Punica</taxon>
    </lineage>
</organism>
<protein>
    <recommendedName>
        <fullName evidence="1">Alginate lyase 2 domain-containing protein</fullName>
    </recommendedName>
</protein>
<reference evidence="2 3" key="1">
    <citation type="submission" date="2017-11" db="EMBL/GenBank/DDBJ databases">
        <title>De-novo sequencing of pomegranate (Punica granatum L.) genome.</title>
        <authorList>
            <person name="Akparov Z."/>
            <person name="Amiraslanov A."/>
            <person name="Hajiyeva S."/>
            <person name="Abbasov M."/>
            <person name="Kaur K."/>
            <person name="Hamwieh A."/>
            <person name="Solovyev V."/>
            <person name="Salamov A."/>
            <person name="Braich B."/>
            <person name="Kosarev P."/>
            <person name="Mahmoud A."/>
            <person name="Hajiyev E."/>
            <person name="Babayeva S."/>
            <person name="Izzatullayeva V."/>
            <person name="Mammadov A."/>
            <person name="Mammadov A."/>
            <person name="Sharifova S."/>
            <person name="Ojaghi J."/>
            <person name="Eynullazada K."/>
            <person name="Bayramov B."/>
            <person name="Abdulazimova A."/>
            <person name="Shahmuradov I."/>
        </authorList>
    </citation>
    <scope>NUCLEOTIDE SEQUENCE [LARGE SCALE GENOMIC DNA]</scope>
    <source>
        <strain evidence="3">cv. AG2017</strain>
        <tissue evidence="2">Leaf</tissue>
    </source>
</reference>
<comment type="caution">
    <text evidence="2">The sequence shown here is derived from an EMBL/GenBank/DDBJ whole genome shotgun (WGS) entry which is preliminary data.</text>
</comment>
<accession>A0A2I0HI79</accession>
<evidence type="ECO:0000259" key="1">
    <source>
        <dbReference type="Pfam" id="PF08787"/>
    </source>
</evidence>
<dbReference type="EMBL" id="PGOL01008895">
    <property type="protein sequence ID" value="PKI31391.1"/>
    <property type="molecule type" value="Genomic_DNA"/>
</dbReference>
<dbReference type="STRING" id="22663.A0A2I0HI79"/>
<dbReference type="Proteomes" id="UP000233551">
    <property type="component" value="Unassembled WGS sequence"/>
</dbReference>
<evidence type="ECO:0000313" key="3">
    <source>
        <dbReference type="Proteomes" id="UP000233551"/>
    </source>
</evidence>
<dbReference type="PANTHER" id="PTHR33681:SF20">
    <property type="entry name" value="ALGINATE LYASE 2 DOMAIN-CONTAINING PROTEIN"/>
    <property type="match status" value="1"/>
</dbReference>
<dbReference type="InterPro" id="IPR014895">
    <property type="entry name" value="Alginate_lyase_2"/>
</dbReference>
<dbReference type="AlphaFoldDB" id="A0A2I0HI79"/>
<evidence type="ECO:0000313" key="2">
    <source>
        <dbReference type="EMBL" id="PKI31391.1"/>
    </source>
</evidence>
<dbReference type="Pfam" id="PF08787">
    <property type="entry name" value="Alginate_lyase2"/>
    <property type="match status" value="1"/>
</dbReference>
<name>A0A2I0HI79_PUNGR</name>